<feature type="disulfide bond" evidence="6">
    <location>
        <begin position="63"/>
        <end position="89"/>
    </location>
</feature>
<name>A0A452HAA3_9SAUR</name>
<dbReference type="PROSITE" id="PS00023">
    <property type="entry name" value="FN2_1"/>
    <property type="match status" value="1"/>
</dbReference>
<dbReference type="Ensembl" id="ENSGAGT00000013343.1">
    <property type="protein sequence ID" value="ENSGAGP00000011648.1"/>
    <property type="gene ID" value="ENSGAGG00000008993.1"/>
</dbReference>
<proteinExistence type="inferred from homology"/>
<dbReference type="AlphaFoldDB" id="A0A452HAA3"/>
<dbReference type="Gene3D" id="2.10.10.10">
    <property type="entry name" value="Fibronectin, type II, collagen-binding"/>
    <property type="match status" value="2"/>
</dbReference>
<dbReference type="GO" id="GO:0009986">
    <property type="term" value="C:cell surface"/>
    <property type="evidence" value="ECO:0007669"/>
    <property type="project" value="TreeGrafter"/>
</dbReference>
<feature type="domain" description="Fibronectin type-II" evidence="7">
    <location>
        <begin position="107"/>
        <end position="153"/>
    </location>
</feature>
<dbReference type="GO" id="GO:0031012">
    <property type="term" value="C:extracellular matrix"/>
    <property type="evidence" value="ECO:0007669"/>
    <property type="project" value="UniProtKB-ARBA"/>
</dbReference>
<reference evidence="8" key="3">
    <citation type="submission" date="2025-09" db="UniProtKB">
        <authorList>
            <consortium name="Ensembl"/>
        </authorList>
    </citation>
    <scope>IDENTIFICATION</scope>
</reference>
<keyword evidence="5 6" id="KW-1015">Disulfide bond</keyword>
<reference evidence="8" key="2">
    <citation type="submission" date="2025-08" db="UniProtKB">
        <authorList>
            <consortium name="Ensembl"/>
        </authorList>
    </citation>
    <scope>IDENTIFICATION</scope>
</reference>
<feature type="disulfide bond" evidence="6">
    <location>
        <begin position="77"/>
        <end position="104"/>
    </location>
</feature>
<comment type="similarity">
    <text evidence="2">Belongs to the seminal plasma protein family.</text>
</comment>
<dbReference type="PROSITE" id="PS51092">
    <property type="entry name" value="FN2_2"/>
    <property type="match status" value="2"/>
</dbReference>
<evidence type="ECO:0000313" key="9">
    <source>
        <dbReference type="Proteomes" id="UP000291020"/>
    </source>
</evidence>
<dbReference type="PANTHER" id="PTHR22918">
    <property type="entry name" value="SEMINAL PLASMA PROTEIN"/>
    <property type="match status" value="1"/>
</dbReference>
<evidence type="ECO:0000256" key="6">
    <source>
        <dbReference type="PROSITE-ProRule" id="PRU00479"/>
    </source>
</evidence>
<dbReference type="InterPro" id="IPR051666">
    <property type="entry name" value="SP_Capacitation_Regulator"/>
</dbReference>
<evidence type="ECO:0000256" key="4">
    <source>
        <dbReference type="ARBA" id="ARBA00022737"/>
    </source>
</evidence>
<comment type="subcellular location">
    <subcellularLocation>
        <location evidence="1">Secreted</location>
    </subcellularLocation>
</comment>
<dbReference type="GO" id="GO:0005576">
    <property type="term" value="C:extracellular region"/>
    <property type="evidence" value="ECO:0007669"/>
    <property type="project" value="UniProtKB-SubCell"/>
</dbReference>
<evidence type="ECO:0000313" key="8">
    <source>
        <dbReference type="Ensembl" id="ENSGAGP00000011648.1"/>
    </source>
</evidence>
<dbReference type="SUPFAM" id="SSF57440">
    <property type="entry name" value="Kringle-like"/>
    <property type="match status" value="2"/>
</dbReference>
<keyword evidence="4" id="KW-0677">Repeat</keyword>
<dbReference type="Proteomes" id="UP000291020">
    <property type="component" value="Unassembled WGS sequence"/>
</dbReference>
<dbReference type="PANTHER" id="PTHR22918:SF1">
    <property type="entry name" value="FIBRONECTIN TYPE-II DOMAIN-CONTAINING PROTEIN"/>
    <property type="match status" value="1"/>
</dbReference>
<dbReference type="STRING" id="38772.ENSGAGP00000011648"/>
<dbReference type="FunFam" id="2.10.10.10:FF:000001">
    <property type="entry name" value="Fibronectin 1a isoform 1"/>
    <property type="match status" value="1"/>
</dbReference>
<reference evidence="9" key="1">
    <citation type="journal article" date="2017" name="PLoS ONE">
        <title>The Agassiz's desert tortoise genome provides a resource for the conservation of a threatened species.</title>
        <authorList>
            <person name="Tollis M."/>
            <person name="DeNardo D.F."/>
            <person name="Cornelius J.A."/>
            <person name="Dolby G.A."/>
            <person name="Edwards T."/>
            <person name="Henen B.T."/>
            <person name="Karl A.E."/>
            <person name="Murphy R.W."/>
            <person name="Kusumi K."/>
        </authorList>
    </citation>
    <scope>NUCLEOTIDE SEQUENCE [LARGE SCALE GENOMIC DNA]</scope>
</reference>
<organism evidence="8 9">
    <name type="scientific">Gopherus agassizii</name>
    <name type="common">Agassiz's desert tortoise</name>
    <dbReference type="NCBI Taxonomy" id="38772"/>
    <lineage>
        <taxon>Eukaryota</taxon>
        <taxon>Metazoa</taxon>
        <taxon>Chordata</taxon>
        <taxon>Craniata</taxon>
        <taxon>Vertebrata</taxon>
        <taxon>Euteleostomi</taxon>
        <taxon>Archelosauria</taxon>
        <taxon>Testudinata</taxon>
        <taxon>Testudines</taxon>
        <taxon>Cryptodira</taxon>
        <taxon>Durocryptodira</taxon>
        <taxon>Testudinoidea</taxon>
        <taxon>Testudinidae</taxon>
        <taxon>Gopherus</taxon>
    </lineage>
</organism>
<feature type="domain" description="Fibronectin type-II" evidence="7">
    <location>
        <begin position="58"/>
        <end position="106"/>
    </location>
</feature>
<sequence length="184" mass="19978">MGQTLAGWQEGPHLWWALPSSRLCPGWGEGSTPICDAPRATHPLTVPVSFPPAYSGNTGGEPCFFPFVYGGHTYHACTTEQSHGAQPWCSTTANYDTDGRWSYCPDTSMKPCTFPFSYKGRKYTACTMDNGQRPWCATTSNYEDSGGGILCAPHGAHGNFRFHSRCATEEGPSADLPRKTVASN</sequence>
<evidence type="ECO:0000256" key="1">
    <source>
        <dbReference type="ARBA" id="ARBA00004613"/>
    </source>
</evidence>
<dbReference type="SMART" id="SM00059">
    <property type="entry name" value="FN2"/>
    <property type="match status" value="2"/>
</dbReference>
<dbReference type="InterPro" id="IPR013806">
    <property type="entry name" value="Kringle-like"/>
</dbReference>
<evidence type="ECO:0000256" key="2">
    <source>
        <dbReference type="ARBA" id="ARBA00010011"/>
    </source>
</evidence>
<evidence type="ECO:0000256" key="3">
    <source>
        <dbReference type="ARBA" id="ARBA00022525"/>
    </source>
</evidence>
<comment type="caution">
    <text evidence="6">Lacks conserved residue(s) required for the propagation of feature annotation.</text>
</comment>
<evidence type="ECO:0000256" key="5">
    <source>
        <dbReference type="ARBA" id="ARBA00023157"/>
    </source>
</evidence>
<dbReference type="InterPro" id="IPR036943">
    <property type="entry name" value="FN_type2_sf"/>
</dbReference>
<dbReference type="CDD" id="cd00062">
    <property type="entry name" value="FN2"/>
    <property type="match status" value="1"/>
</dbReference>
<accession>A0A452HAA3</accession>
<dbReference type="Pfam" id="PF00040">
    <property type="entry name" value="fn2"/>
    <property type="match status" value="2"/>
</dbReference>
<keyword evidence="3" id="KW-0964">Secreted</keyword>
<protein>
    <recommendedName>
        <fullName evidence="7">Fibronectin type-II domain-containing protein</fullName>
    </recommendedName>
</protein>
<dbReference type="InterPro" id="IPR000562">
    <property type="entry name" value="FN_type2_dom"/>
</dbReference>
<evidence type="ECO:0000259" key="7">
    <source>
        <dbReference type="PROSITE" id="PS51092"/>
    </source>
</evidence>
<keyword evidence="9" id="KW-1185">Reference proteome</keyword>
<dbReference type="GO" id="GO:0008201">
    <property type="term" value="F:heparin binding"/>
    <property type="evidence" value="ECO:0007669"/>
    <property type="project" value="TreeGrafter"/>
</dbReference>
<dbReference type="PRINTS" id="PR00013">
    <property type="entry name" value="FNTYPEII"/>
</dbReference>